<dbReference type="RefSeq" id="WP_110326766.1">
    <property type="nucleotide sequence ID" value="NZ_QJKD01000031.1"/>
</dbReference>
<dbReference type="EMBL" id="QJKD01000031">
    <property type="protein sequence ID" value="PXX43518.1"/>
    <property type="molecule type" value="Genomic_DNA"/>
</dbReference>
<evidence type="ECO:0000313" key="2">
    <source>
        <dbReference type="EMBL" id="PXX43518.1"/>
    </source>
</evidence>
<dbReference type="PANTHER" id="PTHR43404:SF2">
    <property type="entry name" value="LIPOPOLYSACCHARIDE CHOLINEPHOSPHOTRANSFERASE LICD"/>
    <property type="match status" value="1"/>
</dbReference>
<dbReference type="Pfam" id="PF04991">
    <property type="entry name" value="LicD"/>
    <property type="match status" value="1"/>
</dbReference>
<protein>
    <submittedName>
        <fullName evidence="2">Phosphorylcholine metabolism protein LicD</fullName>
    </submittedName>
</protein>
<gene>
    <name evidence="2" type="ORF">DFR60_13134</name>
</gene>
<dbReference type="GO" id="GO:0009100">
    <property type="term" value="P:glycoprotein metabolic process"/>
    <property type="evidence" value="ECO:0007669"/>
    <property type="project" value="UniProtKB-ARBA"/>
</dbReference>
<sequence>MSKRVLNNDYGLAEMQENLLQALDALDLICRENGIHYTIHGGTVLGAERNHHLIPWDDDVDIAMWRDEFEKFKSVIEAGNIPAGYYLDETTMWFPRFVMKNQDDPVYIDILIWDYISENKIAQKLKITCLRAIQGMMKEDVDYSQYGLKGKILVGVTQEMGKLLSTKKKLEIFQNIQTKRWLGSKRCIHRSNDSYRGCTYILDSNYMDAYSEIELEGKNYMVNKRYHEFLIMEYGENYMTPPPAKDRLPSHVKFRKSIEKKQKAGNKL</sequence>
<proteinExistence type="predicted"/>
<evidence type="ECO:0000313" key="3">
    <source>
        <dbReference type="Proteomes" id="UP000248057"/>
    </source>
</evidence>
<dbReference type="Proteomes" id="UP000248057">
    <property type="component" value="Unassembled WGS sequence"/>
</dbReference>
<accession>A0A2V3XUP7</accession>
<dbReference type="InterPro" id="IPR007074">
    <property type="entry name" value="LicD/FKTN/FKRP_NTP_transf"/>
</dbReference>
<comment type="caution">
    <text evidence="2">The sequence shown here is derived from an EMBL/GenBank/DDBJ whole genome shotgun (WGS) entry which is preliminary data.</text>
</comment>
<keyword evidence="3" id="KW-1185">Reference proteome</keyword>
<dbReference type="AlphaFoldDB" id="A0A2V3XUP7"/>
<feature type="domain" description="LicD/FKTN/FKRP nucleotidyltransferase" evidence="1">
    <location>
        <begin position="30"/>
        <end position="235"/>
    </location>
</feature>
<dbReference type="PANTHER" id="PTHR43404">
    <property type="entry name" value="LIPOPOLYSACCHARIDE CHOLINEPHOSPHOTRANSFERASE LICD"/>
    <property type="match status" value="1"/>
</dbReference>
<dbReference type="GeneID" id="86065062"/>
<name>A0A2V3XUP7_9FIRM</name>
<organism evidence="2 3">
    <name type="scientific">Hungatella effluvii</name>
    <dbReference type="NCBI Taxonomy" id="1096246"/>
    <lineage>
        <taxon>Bacteria</taxon>
        <taxon>Bacillati</taxon>
        <taxon>Bacillota</taxon>
        <taxon>Clostridia</taxon>
        <taxon>Lachnospirales</taxon>
        <taxon>Lachnospiraceae</taxon>
        <taxon>Hungatella</taxon>
    </lineage>
</organism>
<reference evidence="2 3" key="1">
    <citation type="submission" date="2018-05" db="EMBL/GenBank/DDBJ databases">
        <title>Genomic Encyclopedia of Type Strains, Phase IV (KMG-IV): sequencing the most valuable type-strain genomes for metagenomic binning, comparative biology and taxonomic classification.</title>
        <authorList>
            <person name="Goeker M."/>
        </authorList>
    </citation>
    <scope>NUCLEOTIDE SEQUENCE [LARGE SCALE GENOMIC DNA]</scope>
    <source>
        <strain evidence="2 3">DSM 24995</strain>
    </source>
</reference>
<dbReference type="InterPro" id="IPR052942">
    <property type="entry name" value="LPS_cholinephosphotransferase"/>
</dbReference>
<evidence type="ECO:0000259" key="1">
    <source>
        <dbReference type="Pfam" id="PF04991"/>
    </source>
</evidence>